<proteinExistence type="predicted"/>
<dbReference type="InParanoid" id="A0A2J6T877"/>
<organism evidence="1 2">
    <name type="scientific">Hyaloscypha bicolor E</name>
    <dbReference type="NCBI Taxonomy" id="1095630"/>
    <lineage>
        <taxon>Eukaryota</taxon>
        <taxon>Fungi</taxon>
        <taxon>Dikarya</taxon>
        <taxon>Ascomycota</taxon>
        <taxon>Pezizomycotina</taxon>
        <taxon>Leotiomycetes</taxon>
        <taxon>Helotiales</taxon>
        <taxon>Hyaloscyphaceae</taxon>
        <taxon>Hyaloscypha</taxon>
        <taxon>Hyaloscypha bicolor</taxon>
    </lineage>
</organism>
<accession>A0A2J6T877</accession>
<name>A0A2J6T877_9HELO</name>
<dbReference type="RefSeq" id="XP_024736092.1">
    <property type="nucleotide sequence ID" value="XM_024877023.1"/>
</dbReference>
<keyword evidence="2" id="KW-1185">Reference proteome</keyword>
<evidence type="ECO:0000313" key="1">
    <source>
        <dbReference type="EMBL" id="PMD59188.1"/>
    </source>
</evidence>
<dbReference type="GeneID" id="36585100"/>
<gene>
    <name evidence="1" type="ORF">K444DRAFT_563349</name>
</gene>
<reference evidence="1 2" key="1">
    <citation type="submission" date="2016-04" db="EMBL/GenBank/DDBJ databases">
        <title>A degradative enzymes factory behind the ericoid mycorrhizal symbiosis.</title>
        <authorList>
            <consortium name="DOE Joint Genome Institute"/>
            <person name="Martino E."/>
            <person name="Morin E."/>
            <person name="Grelet G."/>
            <person name="Kuo A."/>
            <person name="Kohler A."/>
            <person name="Daghino S."/>
            <person name="Barry K."/>
            <person name="Choi C."/>
            <person name="Cichocki N."/>
            <person name="Clum A."/>
            <person name="Copeland A."/>
            <person name="Hainaut M."/>
            <person name="Haridas S."/>
            <person name="Labutti K."/>
            <person name="Lindquist E."/>
            <person name="Lipzen A."/>
            <person name="Khouja H.-R."/>
            <person name="Murat C."/>
            <person name="Ohm R."/>
            <person name="Olson A."/>
            <person name="Spatafora J."/>
            <person name="Veneault-Fourrey C."/>
            <person name="Henrissat B."/>
            <person name="Grigoriev I."/>
            <person name="Martin F."/>
            <person name="Perotto S."/>
        </authorList>
    </citation>
    <scope>NUCLEOTIDE SEQUENCE [LARGE SCALE GENOMIC DNA]</scope>
    <source>
        <strain evidence="1 2">E</strain>
    </source>
</reference>
<protein>
    <submittedName>
        <fullName evidence="1">Uncharacterized protein</fullName>
    </submittedName>
</protein>
<dbReference type="EMBL" id="KZ613817">
    <property type="protein sequence ID" value="PMD59188.1"/>
    <property type="molecule type" value="Genomic_DNA"/>
</dbReference>
<dbReference type="AlphaFoldDB" id="A0A2J6T877"/>
<evidence type="ECO:0000313" key="2">
    <source>
        <dbReference type="Proteomes" id="UP000235371"/>
    </source>
</evidence>
<dbReference type="Proteomes" id="UP000235371">
    <property type="component" value="Unassembled WGS sequence"/>
</dbReference>
<sequence length="50" mass="5178">MASCPFSAAYDSGVRSTSFFESATAWCSSSSLTTASCPFPAAYNSGVQCH</sequence>